<evidence type="ECO:0000256" key="5">
    <source>
        <dbReference type="ARBA" id="ARBA00022692"/>
    </source>
</evidence>
<dbReference type="AlphaFoldDB" id="A0A7R9QIE4"/>
<dbReference type="OrthoDB" id="260807at2759"/>
<evidence type="ECO:0000256" key="7">
    <source>
        <dbReference type="ARBA" id="ARBA00023136"/>
    </source>
</evidence>
<gene>
    <name evidence="9" type="ORF">ONB1V03_LOCUS6119</name>
</gene>
<evidence type="ECO:0000313" key="10">
    <source>
        <dbReference type="Proteomes" id="UP000728032"/>
    </source>
</evidence>
<evidence type="ECO:0000256" key="2">
    <source>
        <dbReference type="ARBA" id="ARBA00009916"/>
    </source>
</evidence>
<keyword evidence="10" id="KW-1185">Reference proteome</keyword>
<reference evidence="9" key="1">
    <citation type="submission" date="2020-11" db="EMBL/GenBank/DDBJ databases">
        <authorList>
            <person name="Tran Van P."/>
        </authorList>
    </citation>
    <scope>NUCLEOTIDE SEQUENCE</scope>
</reference>
<dbReference type="PANTHER" id="PTHR11101">
    <property type="entry name" value="PHOSPHATE TRANSPORTER"/>
    <property type="match status" value="1"/>
</dbReference>
<dbReference type="PANTHER" id="PTHR11101:SF80">
    <property type="entry name" value="PHOSPHATE TRANSPORTER"/>
    <property type="match status" value="1"/>
</dbReference>
<feature type="transmembrane region" description="Helical" evidence="8">
    <location>
        <begin position="6"/>
        <end position="26"/>
    </location>
</feature>
<sequence>MTSPVGSWFASPILSGIVSVLIFLALREAPLEPGLIALPLIYGIVVLINIFSIVEDDPWAHTQWYIALGVAIGVGLIIAAIVWFFVVPRQRKSITAKLEKLSKPDLMIKEVPKIDTNDNLDQPIDQKQELNHTNEKNPNILNCEDLVTNDIENGHKVLNGVDVAVSEEDEDDKPEVSHLFTFLQILTACFGSFAHGGNDVRYGLIH</sequence>
<dbReference type="GO" id="GO:0016020">
    <property type="term" value="C:membrane"/>
    <property type="evidence" value="ECO:0007669"/>
    <property type="project" value="UniProtKB-SubCell"/>
</dbReference>
<evidence type="ECO:0000256" key="6">
    <source>
        <dbReference type="ARBA" id="ARBA00022989"/>
    </source>
</evidence>
<dbReference type="Pfam" id="PF01384">
    <property type="entry name" value="PHO4"/>
    <property type="match status" value="1"/>
</dbReference>
<evidence type="ECO:0000256" key="1">
    <source>
        <dbReference type="ARBA" id="ARBA00004141"/>
    </source>
</evidence>
<keyword evidence="5 8" id="KW-0812">Transmembrane</keyword>
<feature type="transmembrane region" description="Helical" evidence="8">
    <location>
        <begin position="64"/>
        <end position="87"/>
    </location>
</feature>
<feature type="transmembrane region" description="Helical" evidence="8">
    <location>
        <begin position="33"/>
        <end position="52"/>
    </location>
</feature>
<dbReference type="GO" id="GO:0035435">
    <property type="term" value="P:phosphate ion transmembrane transport"/>
    <property type="evidence" value="ECO:0007669"/>
    <property type="project" value="TreeGrafter"/>
</dbReference>
<name>A0A7R9QIE4_9ACAR</name>
<keyword evidence="7 8" id="KW-0472">Membrane</keyword>
<comment type="subcellular location">
    <subcellularLocation>
        <location evidence="1">Membrane</location>
        <topology evidence="1">Multi-pass membrane protein</topology>
    </subcellularLocation>
</comment>
<keyword evidence="3" id="KW-0813">Transport</keyword>
<evidence type="ECO:0000256" key="4">
    <source>
        <dbReference type="ARBA" id="ARBA00022592"/>
    </source>
</evidence>
<protein>
    <recommendedName>
        <fullName evidence="11">Phosphate transporter</fullName>
    </recommendedName>
</protein>
<accession>A0A7R9QIE4</accession>
<dbReference type="EMBL" id="OC917472">
    <property type="protein sequence ID" value="CAD7647178.1"/>
    <property type="molecule type" value="Genomic_DNA"/>
</dbReference>
<dbReference type="Proteomes" id="UP000728032">
    <property type="component" value="Unassembled WGS sequence"/>
</dbReference>
<evidence type="ECO:0000256" key="3">
    <source>
        <dbReference type="ARBA" id="ARBA00022448"/>
    </source>
</evidence>
<organism evidence="9">
    <name type="scientific">Oppiella nova</name>
    <dbReference type="NCBI Taxonomy" id="334625"/>
    <lineage>
        <taxon>Eukaryota</taxon>
        <taxon>Metazoa</taxon>
        <taxon>Ecdysozoa</taxon>
        <taxon>Arthropoda</taxon>
        <taxon>Chelicerata</taxon>
        <taxon>Arachnida</taxon>
        <taxon>Acari</taxon>
        <taxon>Acariformes</taxon>
        <taxon>Sarcoptiformes</taxon>
        <taxon>Oribatida</taxon>
        <taxon>Brachypylina</taxon>
        <taxon>Oppioidea</taxon>
        <taxon>Oppiidae</taxon>
        <taxon>Oppiella</taxon>
    </lineage>
</organism>
<evidence type="ECO:0000256" key="8">
    <source>
        <dbReference type="SAM" id="Phobius"/>
    </source>
</evidence>
<keyword evidence="4" id="KW-0592">Phosphate transport</keyword>
<dbReference type="GO" id="GO:0005315">
    <property type="term" value="F:phosphate transmembrane transporter activity"/>
    <property type="evidence" value="ECO:0007669"/>
    <property type="project" value="InterPro"/>
</dbReference>
<dbReference type="EMBL" id="CAJPVJ010002647">
    <property type="protein sequence ID" value="CAG2166604.1"/>
    <property type="molecule type" value="Genomic_DNA"/>
</dbReference>
<keyword evidence="6 8" id="KW-1133">Transmembrane helix</keyword>
<dbReference type="InterPro" id="IPR001204">
    <property type="entry name" value="Phos_transporter"/>
</dbReference>
<comment type="similarity">
    <text evidence="2">Belongs to the inorganic phosphate transporter (PiT) (TC 2.A.20) family.</text>
</comment>
<proteinExistence type="inferred from homology"/>
<evidence type="ECO:0008006" key="11">
    <source>
        <dbReference type="Google" id="ProtNLM"/>
    </source>
</evidence>
<evidence type="ECO:0000313" key="9">
    <source>
        <dbReference type="EMBL" id="CAD7647178.1"/>
    </source>
</evidence>